<organism evidence="1 2">
    <name type="scientific">Thiocapsa roseopersicina</name>
    <dbReference type="NCBI Taxonomy" id="1058"/>
    <lineage>
        <taxon>Bacteria</taxon>
        <taxon>Pseudomonadati</taxon>
        <taxon>Pseudomonadota</taxon>
        <taxon>Gammaproteobacteria</taxon>
        <taxon>Chromatiales</taxon>
        <taxon>Chromatiaceae</taxon>
        <taxon>Thiocapsa</taxon>
    </lineage>
</organism>
<sequence>MMNTQTQRATFPSEADWVRHTGFDPSTDGRVFTAACGSQPQFFPSGARLALGTFPSDWPNGSDPIYNKGIERDRYLRDGVGTRSLAQEISVPVEAFAADWIYKAFTKRHLLEPSTLALSAEQLRKVAKILHRLNHTAEPHADLFQSLYEVRQQRTIPTPPPTPTPAELINSIRCHPGIRYGQRLAERLEGLLAIAREEQPEQAPPATASLKSMIAFLTAHPELAYPSTVLTTAGNVRAQWRINPRQHFAIEFLDDSGGDVRFVIFAPDPTHPYKTIRASGGATLDSVMRLAEPYGVLRWASEQPTEEEAK</sequence>
<dbReference type="STRING" id="1058.SAMN05421783_1108"/>
<accession>A0A1H2X4E2</accession>
<dbReference type="EMBL" id="FNNZ01000010">
    <property type="protein sequence ID" value="SDW87658.1"/>
    <property type="molecule type" value="Genomic_DNA"/>
</dbReference>
<evidence type="ECO:0000313" key="2">
    <source>
        <dbReference type="Proteomes" id="UP000198816"/>
    </source>
</evidence>
<keyword evidence="2" id="KW-1185">Reference proteome</keyword>
<dbReference type="Proteomes" id="UP000198816">
    <property type="component" value="Unassembled WGS sequence"/>
</dbReference>
<dbReference type="OrthoDB" id="9760788at2"/>
<reference evidence="2" key="1">
    <citation type="submission" date="2016-10" db="EMBL/GenBank/DDBJ databases">
        <authorList>
            <person name="Varghese N."/>
            <person name="Submissions S."/>
        </authorList>
    </citation>
    <scope>NUCLEOTIDE SEQUENCE [LARGE SCALE GENOMIC DNA]</scope>
    <source>
        <strain evidence="2">DSM 217</strain>
    </source>
</reference>
<gene>
    <name evidence="1" type="ORF">SAMN05421783_1108</name>
</gene>
<dbReference type="AlphaFoldDB" id="A0A1H2X4E2"/>
<protein>
    <submittedName>
        <fullName evidence="1">Uncharacterized protein</fullName>
    </submittedName>
</protein>
<proteinExistence type="predicted"/>
<dbReference type="RefSeq" id="WP_139191916.1">
    <property type="nucleotide sequence ID" value="NZ_FNNZ01000010.1"/>
</dbReference>
<name>A0A1H2X4E2_THIRO</name>
<evidence type="ECO:0000313" key="1">
    <source>
        <dbReference type="EMBL" id="SDW87658.1"/>
    </source>
</evidence>